<evidence type="ECO:0000313" key="3">
    <source>
        <dbReference type="Proteomes" id="UP000309174"/>
    </source>
</evidence>
<dbReference type="PROSITE" id="PS50231">
    <property type="entry name" value="RICIN_B_LECTIN"/>
    <property type="match status" value="1"/>
</dbReference>
<protein>
    <submittedName>
        <fullName evidence="2">RICIN domain-containing protein</fullName>
    </submittedName>
</protein>
<proteinExistence type="predicted"/>
<dbReference type="AlphaFoldDB" id="A0A5C4JIY3"/>
<keyword evidence="3" id="KW-1185">Reference proteome</keyword>
<name>A0A5C4JIY3_9ACTN</name>
<comment type="caution">
    <text evidence="2">The sequence shown here is derived from an EMBL/GenBank/DDBJ whole genome shotgun (WGS) entry which is preliminary data.</text>
</comment>
<reference evidence="2 3" key="1">
    <citation type="submission" date="2019-05" db="EMBL/GenBank/DDBJ databases">
        <title>Draft genome sequence of Actinomadura sp. 14C53.</title>
        <authorList>
            <person name="Saricaoglu S."/>
            <person name="Isik K."/>
        </authorList>
    </citation>
    <scope>NUCLEOTIDE SEQUENCE [LARGE SCALE GENOMIC DNA]</scope>
    <source>
        <strain evidence="2 3">14C53</strain>
    </source>
</reference>
<accession>A0A5C4JIY3</accession>
<feature type="region of interest" description="Disordered" evidence="1">
    <location>
        <begin position="301"/>
        <end position="342"/>
    </location>
</feature>
<dbReference type="SUPFAM" id="SSF50370">
    <property type="entry name" value="Ricin B-like lectins"/>
    <property type="match status" value="1"/>
</dbReference>
<evidence type="ECO:0000256" key="1">
    <source>
        <dbReference type="SAM" id="MobiDB-lite"/>
    </source>
</evidence>
<dbReference type="Gene3D" id="2.80.10.50">
    <property type="match status" value="1"/>
</dbReference>
<organism evidence="2 3">
    <name type="scientific">Actinomadura soli</name>
    <dbReference type="NCBI Taxonomy" id="2508997"/>
    <lineage>
        <taxon>Bacteria</taxon>
        <taxon>Bacillati</taxon>
        <taxon>Actinomycetota</taxon>
        <taxon>Actinomycetes</taxon>
        <taxon>Streptosporangiales</taxon>
        <taxon>Thermomonosporaceae</taxon>
        <taxon>Actinomadura</taxon>
    </lineage>
</organism>
<sequence>MAGSPPDPCNVRMTAEFVEVARKLKAWSGLSYRQLEKRSAALGDRLPPSSLATALSRASLPSEPMLVAFVRACGGGEDMVRRWTDTRRRLAVAETGRRFPSEEAATWPPMGAFTGAVPAVSAAARARQAARRGRGSPVKVLLLGLVALLTTGHDAFVQEDGAAAKARAPRPPRAAVPALVSASGPADGWYQIHIVPGQRCMAIVARGRGAGDLAQQNCQDHHRQYFHFQRSAEDAYEVKVEIGNADFCLTVDTLTAGDNVGLRPCLRSNLSQKILVRTLADGGELLSAQLKLAAVADPGKNVQVGRPAPGGNRPREVRRGTQEFYLTEPLSPTWRGESTGPG</sequence>
<dbReference type="InterPro" id="IPR035992">
    <property type="entry name" value="Ricin_B-like_lectins"/>
</dbReference>
<dbReference type="EMBL" id="VCKW01000016">
    <property type="protein sequence ID" value="TMR06332.1"/>
    <property type="molecule type" value="Genomic_DNA"/>
</dbReference>
<dbReference type="CDD" id="cd00161">
    <property type="entry name" value="beta-trefoil_Ricin-like"/>
    <property type="match status" value="1"/>
</dbReference>
<dbReference type="Proteomes" id="UP000309174">
    <property type="component" value="Unassembled WGS sequence"/>
</dbReference>
<gene>
    <name evidence="2" type="ORF">ETD83_04950</name>
</gene>
<evidence type="ECO:0000313" key="2">
    <source>
        <dbReference type="EMBL" id="TMR06332.1"/>
    </source>
</evidence>